<sequence length="88" mass="9995">MKKPTPLGFMLSNNKQAKTFDSQLTRALAAYNLINSAINFILKEESLKSLNGFNQSAEIKVRDIDPSTDFYLLSCNLSQTQNRHQKML</sequence>
<evidence type="ECO:0000313" key="1">
    <source>
        <dbReference type="EMBL" id="CRK99054.1"/>
    </source>
</evidence>
<proteinExistence type="predicted"/>
<dbReference type="EMBL" id="CVRI01000048">
    <property type="protein sequence ID" value="CRK99054.1"/>
    <property type="molecule type" value="Genomic_DNA"/>
</dbReference>
<gene>
    <name evidence="1" type="ORF">CLUMA_CG012285</name>
</gene>
<accession>A0A1J1IJ11</accession>
<reference evidence="1 2" key="1">
    <citation type="submission" date="2015-04" db="EMBL/GenBank/DDBJ databases">
        <authorList>
            <person name="Syromyatnikov M.Y."/>
            <person name="Popov V.N."/>
        </authorList>
    </citation>
    <scope>NUCLEOTIDE SEQUENCE [LARGE SCALE GENOMIC DNA]</scope>
</reference>
<name>A0A1J1IJ11_9DIPT</name>
<organism evidence="1 2">
    <name type="scientific">Clunio marinus</name>
    <dbReference type="NCBI Taxonomy" id="568069"/>
    <lineage>
        <taxon>Eukaryota</taxon>
        <taxon>Metazoa</taxon>
        <taxon>Ecdysozoa</taxon>
        <taxon>Arthropoda</taxon>
        <taxon>Hexapoda</taxon>
        <taxon>Insecta</taxon>
        <taxon>Pterygota</taxon>
        <taxon>Neoptera</taxon>
        <taxon>Endopterygota</taxon>
        <taxon>Diptera</taxon>
        <taxon>Nematocera</taxon>
        <taxon>Chironomoidea</taxon>
        <taxon>Chironomidae</taxon>
        <taxon>Clunio</taxon>
    </lineage>
</organism>
<evidence type="ECO:0000313" key="2">
    <source>
        <dbReference type="Proteomes" id="UP000183832"/>
    </source>
</evidence>
<protein>
    <submittedName>
        <fullName evidence="1">CLUMA_CG012285, isoform A</fullName>
    </submittedName>
</protein>
<dbReference type="AlphaFoldDB" id="A0A1J1IJ11"/>
<dbReference type="Proteomes" id="UP000183832">
    <property type="component" value="Unassembled WGS sequence"/>
</dbReference>
<keyword evidence="2" id="KW-1185">Reference proteome</keyword>